<gene>
    <name evidence="8" type="ORF">FIBSPDRAFT_940597</name>
</gene>
<evidence type="ECO:0000256" key="2">
    <source>
        <dbReference type="ARBA" id="ARBA00023002"/>
    </source>
</evidence>
<evidence type="ECO:0000256" key="5">
    <source>
        <dbReference type="PROSITE-ProRule" id="PRU10007"/>
    </source>
</evidence>
<feature type="active site" evidence="4">
    <location>
        <position position="243"/>
    </location>
</feature>
<dbReference type="Proteomes" id="UP000076532">
    <property type="component" value="Unassembled WGS sequence"/>
</dbReference>
<dbReference type="PANTHER" id="PTHR43570">
    <property type="entry name" value="ALDEHYDE DEHYDROGENASE"/>
    <property type="match status" value="1"/>
</dbReference>
<dbReference type="GO" id="GO:0006081">
    <property type="term" value="P:aldehyde metabolic process"/>
    <property type="evidence" value="ECO:0007669"/>
    <property type="project" value="InterPro"/>
</dbReference>
<evidence type="ECO:0000313" key="8">
    <source>
        <dbReference type="EMBL" id="KZP05180.1"/>
    </source>
</evidence>
<dbReference type="InterPro" id="IPR015590">
    <property type="entry name" value="Aldehyde_DH_dom"/>
</dbReference>
<evidence type="ECO:0000259" key="7">
    <source>
        <dbReference type="Pfam" id="PF00171"/>
    </source>
</evidence>
<dbReference type="InterPro" id="IPR016162">
    <property type="entry name" value="Ald_DH_N"/>
</dbReference>
<dbReference type="PANTHER" id="PTHR43570:SF16">
    <property type="entry name" value="ALDEHYDE DEHYDROGENASE TYPE III, ISOFORM Q"/>
    <property type="match status" value="1"/>
</dbReference>
<keyword evidence="9" id="KW-1185">Reference proteome</keyword>
<dbReference type="PIRSF" id="PIRSF036492">
    <property type="entry name" value="ALDH"/>
    <property type="match status" value="1"/>
</dbReference>
<dbReference type="FunFam" id="3.40.605.10:FF:000004">
    <property type="entry name" value="Aldehyde dehydrogenase"/>
    <property type="match status" value="1"/>
</dbReference>
<dbReference type="GO" id="GO:0004029">
    <property type="term" value="F:aldehyde dehydrogenase (NAD+) activity"/>
    <property type="evidence" value="ECO:0007669"/>
    <property type="project" value="TreeGrafter"/>
</dbReference>
<dbReference type="OrthoDB" id="440325at2759"/>
<reference evidence="8 9" key="1">
    <citation type="journal article" date="2016" name="Mol. Biol. Evol.">
        <title>Comparative Genomics of Early-Diverging Mushroom-Forming Fungi Provides Insights into the Origins of Lignocellulose Decay Capabilities.</title>
        <authorList>
            <person name="Nagy L.G."/>
            <person name="Riley R."/>
            <person name="Tritt A."/>
            <person name="Adam C."/>
            <person name="Daum C."/>
            <person name="Floudas D."/>
            <person name="Sun H."/>
            <person name="Yadav J.S."/>
            <person name="Pangilinan J."/>
            <person name="Larsson K.H."/>
            <person name="Matsuura K."/>
            <person name="Barry K."/>
            <person name="Labutti K."/>
            <person name="Kuo R."/>
            <person name="Ohm R.A."/>
            <person name="Bhattacharya S.S."/>
            <person name="Shirouzu T."/>
            <person name="Yoshinaga Y."/>
            <person name="Martin F.M."/>
            <person name="Grigoriev I.V."/>
            <person name="Hibbett D.S."/>
        </authorList>
    </citation>
    <scope>NUCLEOTIDE SEQUENCE [LARGE SCALE GENOMIC DNA]</scope>
    <source>
        <strain evidence="8 9">CBS 109695</strain>
    </source>
</reference>
<comment type="similarity">
    <text evidence="1 3 6">Belongs to the aldehyde dehydrogenase family.</text>
</comment>
<dbReference type="InterPro" id="IPR012394">
    <property type="entry name" value="Aldehyde_DH_NAD(P)"/>
</dbReference>
<dbReference type="Gene3D" id="3.40.309.10">
    <property type="entry name" value="Aldehyde Dehydrogenase, Chain A, domain 2"/>
    <property type="match status" value="1"/>
</dbReference>
<dbReference type="InterPro" id="IPR016161">
    <property type="entry name" value="Ald_DH/histidinol_DH"/>
</dbReference>
<dbReference type="EMBL" id="KV417856">
    <property type="protein sequence ID" value="KZP05180.1"/>
    <property type="molecule type" value="Genomic_DNA"/>
</dbReference>
<dbReference type="AlphaFoldDB" id="A0A167VMR2"/>
<organism evidence="8 9">
    <name type="scientific">Athelia psychrophila</name>
    <dbReference type="NCBI Taxonomy" id="1759441"/>
    <lineage>
        <taxon>Eukaryota</taxon>
        <taxon>Fungi</taxon>
        <taxon>Dikarya</taxon>
        <taxon>Basidiomycota</taxon>
        <taxon>Agaricomycotina</taxon>
        <taxon>Agaricomycetes</taxon>
        <taxon>Agaricomycetidae</taxon>
        <taxon>Atheliales</taxon>
        <taxon>Atheliaceae</taxon>
        <taxon>Athelia</taxon>
    </lineage>
</organism>
<dbReference type="Gene3D" id="3.40.605.10">
    <property type="entry name" value="Aldehyde Dehydrogenase, Chain A, domain 1"/>
    <property type="match status" value="1"/>
</dbReference>
<feature type="active site" evidence="4 5">
    <location>
        <position position="219"/>
    </location>
</feature>
<feature type="domain" description="Aldehyde dehydrogenase" evidence="7">
    <location>
        <begin position="8"/>
        <end position="413"/>
    </location>
</feature>
<dbReference type="SUPFAM" id="SSF53720">
    <property type="entry name" value="ALDH-like"/>
    <property type="match status" value="1"/>
</dbReference>
<dbReference type="STRING" id="436010.A0A167VMR2"/>
<evidence type="ECO:0000256" key="6">
    <source>
        <dbReference type="RuleBase" id="RU003345"/>
    </source>
</evidence>
<sequence>MSEFQYTHLDEIPKIHEKLRLTFESGKTLPLHYRRAQLLALGRLVQDNADALLNAIYVDVGRQKLEANMPEISPIVAACVAAADSLETWMKPEKPPCQDALRSSWDITVHRAPKGIVINIVPWNYPVILALWPLVGAIAAGCTCVVKPSELSPTVSTLLADLFPKYLDTDAYAIVNGAVPETERLLEFKWDHIFFTGSARVGRIIAVAAAKQLTPVTLELGGKSPVFIDANNTDLEIAARRVCTSPDYVLVPRDKQDALVAAFEKAYDAFWPHSKSSLDENSELGHIISAASQDRILDLIKNTKGTIVKGGQSEGRRIALTIVNDVRPDDILMREEIFGPIMSIVPVDDVNEAIHVIRSLPSPLDIYLFSESAETKNLFLQRTRSGSLILNDTFSQLSVTEMPFGGCGDSGCKSTVVNVLDGQYFGKYSFDTFTHLRSSSNVPLETDSFLKIRYPPYTEQAYEALTPGFRLKIPDI</sequence>
<dbReference type="PROSITE" id="PS00687">
    <property type="entry name" value="ALDEHYDE_DEHYDR_GLU"/>
    <property type="match status" value="1"/>
</dbReference>
<keyword evidence="2 3" id="KW-0560">Oxidoreductase</keyword>
<evidence type="ECO:0000256" key="3">
    <source>
        <dbReference type="PIRNR" id="PIRNR036492"/>
    </source>
</evidence>
<dbReference type="InterPro" id="IPR016163">
    <property type="entry name" value="Ald_DH_C"/>
</dbReference>
<evidence type="ECO:0000313" key="9">
    <source>
        <dbReference type="Proteomes" id="UP000076532"/>
    </source>
</evidence>
<evidence type="ECO:0000256" key="4">
    <source>
        <dbReference type="PIRSR" id="PIRSR036492-1"/>
    </source>
</evidence>
<proteinExistence type="inferred from homology"/>
<dbReference type="InterPro" id="IPR029510">
    <property type="entry name" value="Ald_DH_CS_GLU"/>
</dbReference>
<evidence type="ECO:0000256" key="1">
    <source>
        <dbReference type="ARBA" id="ARBA00009986"/>
    </source>
</evidence>
<accession>A0A167VMR2</accession>
<dbReference type="GO" id="GO:0005737">
    <property type="term" value="C:cytoplasm"/>
    <property type="evidence" value="ECO:0007669"/>
    <property type="project" value="TreeGrafter"/>
</dbReference>
<name>A0A167VMR2_9AGAM</name>
<dbReference type="Pfam" id="PF00171">
    <property type="entry name" value="Aldedh"/>
    <property type="match status" value="1"/>
</dbReference>
<protein>
    <recommendedName>
        <fullName evidence="3">Aldehyde dehydrogenase</fullName>
    </recommendedName>
</protein>